<name>A0A0L7ME16_COMTE</name>
<dbReference type="RefSeq" id="WP_080995996.1">
    <property type="nucleotide sequence ID" value="NZ_JNVD01000022.1"/>
</dbReference>
<protein>
    <submittedName>
        <fullName evidence="1">Uncharacterized protein</fullName>
    </submittedName>
</protein>
<dbReference type="AlphaFoldDB" id="A0A0L7ME16"/>
<accession>A0A0L7ME16</accession>
<dbReference type="Proteomes" id="UP000037442">
    <property type="component" value="Unassembled WGS sequence"/>
</dbReference>
<dbReference type="EMBL" id="JNVD01000022">
    <property type="protein sequence ID" value="KOC20149.1"/>
    <property type="molecule type" value="Genomic_DNA"/>
</dbReference>
<evidence type="ECO:0000313" key="1">
    <source>
        <dbReference type="EMBL" id="KOC20149.1"/>
    </source>
</evidence>
<organism evidence="1 2">
    <name type="scientific">Comamonas testosteroni</name>
    <name type="common">Pseudomonas testosteroni</name>
    <dbReference type="NCBI Taxonomy" id="285"/>
    <lineage>
        <taxon>Bacteria</taxon>
        <taxon>Pseudomonadati</taxon>
        <taxon>Pseudomonadota</taxon>
        <taxon>Betaproteobacteria</taxon>
        <taxon>Burkholderiales</taxon>
        <taxon>Comamonadaceae</taxon>
        <taxon>Comamonas</taxon>
    </lineage>
</organism>
<dbReference type="PATRIC" id="fig|285.49.peg.2412"/>
<gene>
    <name evidence="1" type="ORF">GL58_11670</name>
</gene>
<sequence length="203" mass="21700">MRQTEPVMILQKTAKAQEELQPGSRQLPQRARSLLLLAGGKSMEELAAMLGSDHAAMAQQLVQQGYLQLMPTSASKERSMATPPATSLAKVGDGPATPALAPAEQAASSVPAINMAGTRMYLFDMCERLFANRHEALAQTLRTQLREARDLSSLRSAGISLLAAVEEYAGQERAHSLRERLAALLAHGQAADPPCQELQGATA</sequence>
<evidence type="ECO:0000313" key="2">
    <source>
        <dbReference type="Proteomes" id="UP000037442"/>
    </source>
</evidence>
<proteinExistence type="predicted"/>
<reference evidence="2" key="1">
    <citation type="submission" date="2014-06" db="EMBL/GenBank/DDBJ databases">
        <title>Draft genome sequence of C. testosteroni WDL7.</title>
        <authorList>
            <person name="Wu Y."/>
            <person name="Seshan H."/>
            <person name="Arumugam K."/>
        </authorList>
    </citation>
    <scope>NUCLEOTIDE SEQUENCE [LARGE SCALE GENOMIC DNA]</scope>
    <source>
        <strain evidence="2">WDL7</strain>
    </source>
</reference>
<comment type="caution">
    <text evidence="1">The sequence shown here is derived from an EMBL/GenBank/DDBJ whole genome shotgun (WGS) entry which is preliminary data.</text>
</comment>